<feature type="transmembrane region" description="Helical" evidence="1">
    <location>
        <begin position="39"/>
        <end position="56"/>
    </location>
</feature>
<reference evidence="2" key="1">
    <citation type="submission" date="2019-08" db="EMBL/GenBank/DDBJ databases">
        <authorList>
            <person name="Kucharzyk K."/>
            <person name="Murdoch R.W."/>
            <person name="Higgins S."/>
            <person name="Loffler F."/>
        </authorList>
    </citation>
    <scope>NUCLEOTIDE SEQUENCE</scope>
</reference>
<evidence type="ECO:0000256" key="1">
    <source>
        <dbReference type="SAM" id="Phobius"/>
    </source>
</evidence>
<gene>
    <name evidence="2" type="ORF">SDC9_101093</name>
</gene>
<feature type="transmembrane region" description="Helical" evidence="1">
    <location>
        <begin position="9"/>
        <end position="27"/>
    </location>
</feature>
<keyword evidence="1" id="KW-1133">Transmembrane helix</keyword>
<dbReference type="AlphaFoldDB" id="A0A645AM62"/>
<organism evidence="2">
    <name type="scientific">bioreactor metagenome</name>
    <dbReference type="NCBI Taxonomy" id="1076179"/>
    <lineage>
        <taxon>unclassified sequences</taxon>
        <taxon>metagenomes</taxon>
        <taxon>ecological metagenomes</taxon>
    </lineage>
</organism>
<feature type="transmembrane region" description="Helical" evidence="1">
    <location>
        <begin position="68"/>
        <end position="88"/>
    </location>
</feature>
<feature type="transmembrane region" description="Helical" evidence="1">
    <location>
        <begin position="94"/>
        <end position="114"/>
    </location>
</feature>
<comment type="caution">
    <text evidence="2">The sequence shown here is derived from an EMBL/GenBank/DDBJ whole genome shotgun (WGS) entry which is preliminary data.</text>
</comment>
<name>A0A645AM62_9ZZZZ</name>
<keyword evidence="1" id="KW-0812">Transmembrane</keyword>
<proteinExistence type="predicted"/>
<sequence>MKREYYLEIYFRGLTLIFWPIIIYKWIFIPNTYIERNSFLIFTVLAIIYIINIGILQIKYKFLDNIVIYYRISTLISFILTLASFLLYPTNITLMWLKLLSIFIYFYISFKNVYNHKIEECVVGMISAVLLLVISICY</sequence>
<protein>
    <submittedName>
        <fullName evidence="2">Uncharacterized protein</fullName>
    </submittedName>
</protein>
<feature type="transmembrane region" description="Helical" evidence="1">
    <location>
        <begin position="121"/>
        <end position="137"/>
    </location>
</feature>
<keyword evidence="1" id="KW-0472">Membrane</keyword>
<accession>A0A645AM62</accession>
<dbReference type="EMBL" id="VSSQ01014743">
    <property type="protein sequence ID" value="MPM54315.1"/>
    <property type="molecule type" value="Genomic_DNA"/>
</dbReference>
<evidence type="ECO:0000313" key="2">
    <source>
        <dbReference type="EMBL" id="MPM54315.1"/>
    </source>
</evidence>